<proteinExistence type="predicted"/>
<dbReference type="AlphaFoldDB" id="A0A0F9TLI4"/>
<gene>
    <name evidence="1" type="ORF">LCGC14_0312770</name>
</gene>
<accession>A0A0F9TLI4</accession>
<comment type="caution">
    <text evidence="1">The sequence shown here is derived from an EMBL/GenBank/DDBJ whole genome shotgun (WGS) entry which is preliminary data.</text>
</comment>
<protein>
    <submittedName>
        <fullName evidence="1">Uncharacterized protein</fullName>
    </submittedName>
</protein>
<organism evidence="1">
    <name type="scientific">marine sediment metagenome</name>
    <dbReference type="NCBI Taxonomy" id="412755"/>
    <lineage>
        <taxon>unclassified sequences</taxon>
        <taxon>metagenomes</taxon>
        <taxon>ecological metagenomes</taxon>
    </lineage>
</organism>
<reference evidence="1" key="1">
    <citation type="journal article" date="2015" name="Nature">
        <title>Complex archaea that bridge the gap between prokaryotes and eukaryotes.</title>
        <authorList>
            <person name="Spang A."/>
            <person name="Saw J.H."/>
            <person name="Jorgensen S.L."/>
            <person name="Zaremba-Niedzwiedzka K."/>
            <person name="Martijn J."/>
            <person name="Lind A.E."/>
            <person name="van Eijk R."/>
            <person name="Schleper C."/>
            <person name="Guy L."/>
            <person name="Ettema T.J."/>
        </authorList>
    </citation>
    <scope>NUCLEOTIDE SEQUENCE</scope>
</reference>
<sequence length="63" mass="7597">MARHSHRWKNGYPRHCRCGAQITLDERLVLLPEHVEELRTVWLRPGPMPDWAQERLRQERVNA</sequence>
<dbReference type="EMBL" id="LAZR01000206">
    <property type="protein sequence ID" value="KKN82010.1"/>
    <property type="molecule type" value="Genomic_DNA"/>
</dbReference>
<name>A0A0F9TLI4_9ZZZZ</name>
<evidence type="ECO:0000313" key="1">
    <source>
        <dbReference type="EMBL" id="KKN82010.1"/>
    </source>
</evidence>